<dbReference type="GO" id="GO:0008270">
    <property type="term" value="F:zinc ion binding"/>
    <property type="evidence" value="ECO:0007669"/>
    <property type="project" value="UniProtKB-KW"/>
</dbReference>
<evidence type="ECO:0000256" key="6">
    <source>
        <dbReference type="ARBA" id="ARBA00022723"/>
    </source>
</evidence>
<comment type="subcellular location">
    <subcellularLocation>
        <location evidence="2">Membrane</location>
        <topology evidence="2">Multi-pass membrane protein</topology>
    </subcellularLocation>
</comment>
<dbReference type="PANTHER" id="PTHR45977">
    <property type="entry name" value="TARGET OF ERK KINASE MPK-1"/>
    <property type="match status" value="1"/>
</dbReference>
<keyword evidence="9" id="KW-0862">Zinc</keyword>
<accession>A0A803LZU3</accession>
<dbReference type="Gene3D" id="3.30.40.10">
    <property type="entry name" value="Zinc/RING finger domain, C3HC4 (zinc finger)"/>
    <property type="match status" value="1"/>
</dbReference>
<keyword evidence="6" id="KW-0479">Metal-binding</keyword>
<organism evidence="15 16">
    <name type="scientific">Chenopodium quinoa</name>
    <name type="common">Quinoa</name>
    <dbReference type="NCBI Taxonomy" id="63459"/>
    <lineage>
        <taxon>Eukaryota</taxon>
        <taxon>Viridiplantae</taxon>
        <taxon>Streptophyta</taxon>
        <taxon>Embryophyta</taxon>
        <taxon>Tracheophyta</taxon>
        <taxon>Spermatophyta</taxon>
        <taxon>Magnoliopsida</taxon>
        <taxon>eudicotyledons</taxon>
        <taxon>Gunneridae</taxon>
        <taxon>Pentapetalae</taxon>
        <taxon>Caryophyllales</taxon>
        <taxon>Chenopodiaceae</taxon>
        <taxon>Chenopodioideae</taxon>
        <taxon>Atripliceae</taxon>
        <taxon>Chenopodium</taxon>
    </lineage>
</organism>
<dbReference type="GO" id="GO:0000325">
    <property type="term" value="C:plant-type vacuole"/>
    <property type="evidence" value="ECO:0007669"/>
    <property type="project" value="TreeGrafter"/>
</dbReference>
<dbReference type="PROSITE" id="PS50089">
    <property type="entry name" value="ZF_RING_2"/>
    <property type="match status" value="1"/>
</dbReference>
<keyword evidence="11 13" id="KW-0472">Membrane</keyword>
<protein>
    <recommendedName>
        <fullName evidence="3">RING-type E3 ubiquitin transferase</fullName>
        <ecNumber evidence="3">2.3.2.27</ecNumber>
    </recommendedName>
</protein>
<dbReference type="Proteomes" id="UP000596660">
    <property type="component" value="Unplaced"/>
</dbReference>
<evidence type="ECO:0000256" key="1">
    <source>
        <dbReference type="ARBA" id="ARBA00000900"/>
    </source>
</evidence>
<dbReference type="PANTHER" id="PTHR45977:SF19">
    <property type="entry name" value="RING-TYPE DOMAIN-CONTAINING PROTEIN"/>
    <property type="match status" value="1"/>
</dbReference>
<dbReference type="InterPro" id="IPR013083">
    <property type="entry name" value="Znf_RING/FYVE/PHD"/>
</dbReference>
<feature type="transmembrane region" description="Helical" evidence="13">
    <location>
        <begin position="68"/>
        <end position="87"/>
    </location>
</feature>
<evidence type="ECO:0000256" key="3">
    <source>
        <dbReference type="ARBA" id="ARBA00012483"/>
    </source>
</evidence>
<feature type="domain" description="RING-type" evidence="14">
    <location>
        <begin position="230"/>
        <end position="271"/>
    </location>
</feature>
<dbReference type="SUPFAM" id="SSF57850">
    <property type="entry name" value="RING/U-box"/>
    <property type="match status" value="1"/>
</dbReference>
<dbReference type="GO" id="GO:0016020">
    <property type="term" value="C:membrane"/>
    <property type="evidence" value="ECO:0007669"/>
    <property type="project" value="UniProtKB-SubCell"/>
</dbReference>
<reference evidence="15" key="2">
    <citation type="submission" date="2021-03" db="UniProtKB">
        <authorList>
            <consortium name="EnsemblPlants"/>
        </authorList>
    </citation>
    <scope>IDENTIFICATION</scope>
</reference>
<keyword evidence="10 13" id="KW-1133">Transmembrane helix</keyword>
<evidence type="ECO:0000256" key="8">
    <source>
        <dbReference type="ARBA" id="ARBA00022786"/>
    </source>
</evidence>
<evidence type="ECO:0000256" key="4">
    <source>
        <dbReference type="ARBA" id="ARBA00022679"/>
    </source>
</evidence>
<dbReference type="OMA" id="MSIWILV"/>
<evidence type="ECO:0000256" key="10">
    <source>
        <dbReference type="ARBA" id="ARBA00022989"/>
    </source>
</evidence>
<evidence type="ECO:0000256" key="2">
    <source>
        <dbReference type="ARBA" id="ARBA00004141"/>
    </source>
</evidence>
<dbReference type="GO" id="GO:0016567">
    <property type="term" value="P:protein ubiquitination"/>
    <property type="evidence" value="ECO:0007669"/>
    <property type="project" value="TreeGrafter"/>
</dbReference>
<evidence type="ECO:0000259" key="14">
    <source>
        <dbReference type="PROSITE" id="PS50089"/>
    </source>
</evidence>
<dbReference type="Gramene" id="AUR62020994-RA">
    <property type="protein sequence ID" value="AUR62020994-RA:cds"/>
    <property type="gene ID" value="AUR62020994"/>
</dbReference>
<keyword evidence="7 12" id="KW-0863">Zinc-finger</keyword>
<evidence type="ECO:0000313" key="16">
    <source>
        <dbReference type="Proteomes" id="UP000596660"/>
    </source>
</evidence>
<dbReference type="Pfam" id="PF13639">
    <property type="entry name" value="zf-RING_2"/>
    <property type="match status" value="1"/>
</dbReference>
<dbReference type="InterPro" id="IPR001841">
    <property type="entry name" value="Znf_RING"/>
</dbReference>
<dbReference type="EC" id="2.3.2.27" evidence="3"/>
<dbReference type="EnsemblPlants" id="AUR62020994-RA">
    <property type="protein sequence ID" value="AUR62020994-RA:cds"/>
    <property type="gene ID" value="AUR62020994"/>
</dbReference>
<evidence type="ECO:0000256" key="13">
    <source>
        <dbReference type="SAM" id="Phobius"/>
    </source>
</evidence>
<evidence type="ECO:0000256" key="7">
    <source>
        <dbReference type="ARBA" id="ARBA00022771"/>
    </source>
</evidence>
<keyword evidence="16" id="KW-1185">Reference proteome</keyword>
<evidence type="ECO:0000256" key="9">
    <source>
        <dbReference type="ARBA" id="ARBA00022833"/>
    </source>
</evidence>
<dbReference type="SMART" id="SM00184">
    <property type="entry name" value="RING"/>
    <property type="match status" value="1"/>
</dbReference>
<evidence type="ECO:0000256" key="12">
    <source>
        <dbReference type="PROSITE-ProRule" id="PRU00175"/>
    </source>
</evidence>
<keyword evidence="4" id="KW-0808">Transferase</keyword>
<feature type="transmembrane region" description="Helical" evidence="13">
    <location>
        <begin position="94"/>
        <end position="114"/>
    </location>
</feature>
<evidence type="ECO:0000256" key="5">
    <source>
        <dbReference type="ARBA" id="ARBA00022692"/>
    </source>
</evidence>
<dbReference type="AlphaFoldDB" id="A0A803LZU3"/>
<proteinExistence type="predicted"/>
<reference evidence="15" key="1">
    <citation type="journal article" date="2017" name="Nature">
        <title>The genome of Chenopodium quinoa.</title>
        <authorList>
            <person name="Jarvis D.E."/>
            <person name="Ho Y.S."/>
            <person name="Lightfoot D.J."/>
            <person name="Schmoeckel S.M."/>
            <person name="Li B."/>
            <person name="Borm T.J.A."/>
            <person name="Ohyanagi H."/>
            <person name="Mineta K."/>
            <person name="Michell C.T."/>
            <person name="Saber N."/>
            <person name="Kharbatia N.M."/>
            <person name="Rupper R.R."/>
            <person name="Sharp A.R."/>
            <person name="Dally N."/>
            <person name="Boughton B.A."/>
            <person name="Woo Y.H."/>
            <person name="Gao G."/>
            <person name="Schijlen E.G.W.M."/>
            <person name="Guo X."/>
            <person name="Momin A.A."/>
            <person name="Negrao S."/>
            <person name="Al-Babili S."/>
            <person name="Gehring C."/>
            <person name="Roessner U."/>
            <person name="Jung C."/>
            <person name="Murphy K."/>
            <person name="Arold S.T."/>
            <person name="Gojobori T."/>
            <person name="van der Linden C.G."/>
            <person name="van Loo E.N."/>
            <person name="Jellen E.N."/>
            <person name="Maughan P.J."/>
            <person name="Tester M."/>
        </authorList>
    </citation>
    <scope>NUCLEOTIDE SEQUENCE [LARGE SCALE GENOMIC DNA]</scope>
    <source>
        <strain evidence="15">cv. PI 614886</strain>
    </source>
</reference>
<feature type="transmembrane region" description="Helical" evidence="13">
    <location>
        <begin position="149"/>
        <end position="177"/>
    </location>
</feature>
<name>A0A803LZU3_CHEQI</name>
<comment type="catalytic activity">
    <reaction evidence="1">
        <text>S-ubiquitinyl-[E2 ubiquitin-conjugating enzyme]-L-cysteine + [acceptor protein]-L-lysine = [E2 ubiquitin-conjugating enzyme]-L-cysteine + N(6)-ubiquitinyl-[acceptor protein]-L-lysine.</text>
        <dbReference type="EC" id="2.3.2.27"/>
    </reaction>
</comment>
<evidence type="ECO:0000313" key="15">
    <source>
        <dbReference type="EnsemblPlants" id="AUR62020994-RA:cds"/>
    </source>
</evidence>
<dbReference type="GO" id="GO:0061630">
    <property type="term" value="F:ubiquitin protein ligase activity"/>
    <property type="evidence" value="ECO:0007669"/>
    <property type="project" value="UniProtKB-EC"/>
</dbReference>
<sequence length="282" mass="31581">MEEQSSTLLNHTPTNYLRNYLTSTFSHFLPLNHPCINGGYSELRIDDDSDDGSSSDQPYCKPFVVLDVIWNLGFVLVSAFVLLCTIAEKPSSPLRVWIVGYALQCLLHVGFVYYEFRRRNHGGFGGVSAPEGHLQSHNRLAVVFLALDVFFMIFCIGMACIICLALFCCIPIVAIAYAMTIREGASEDEIRLLPKYRFHQSYALKMSASVDLGNMNAADELALQFENSECCICLSRYVEGAELCTLPCNHNFHYGCISRWLRINATCPLCKFNIKAKGDALV</sequence>
<keyword evidence="8" id="KW-0833">Ubl conjugation pathway</keyword>
<dbReference type="GO" id="GO:0006511">
    <property type="term" value="P:ubiquitin-dependent protein catabolic process"/>
    <property type="evidence" value="ECO:0007669"/>
    <property type="project" value="TreeGrafter"/>
</dbReference>
<keyword evidence="5 13" id="KW-0812">Transmembrane</keyword>
<evidence type="ECO:0000256" key="11">
    <source>
        <dbReference type="ARBA" id="ARBA00023136"/>
    </source>
</evidence>